<dbReference type="PROSITE" id="PS50949">
    <property type="entry name" value="HTH_GNTR"/>
    <property type="match status" value="1"/>
</dbReference>
<dbReference type="PANTHER" id="PTHR38445">
    <property type="entry name" value="HTH-TYPE TRANSCRIPTIONAL REPRESSOR YTRA"/>
    <property type="match status" value="1"/>
</dbReference>
<feature type="domain" description="HTH gntR-type" evidence="4">
    <location>
        <begin position="9"/>
        <end position="77"/>
    </location>
</feature>
<accession>A0A645F9M2</accession>
<keyword evidence="1" id="KW-0805">Transcription regulation</keyword>
<reference evidence="5" key="1">
    <citation type="submission" date="2019-08" db="EMBL/GenBank/DDBJ databases">
        <authorList>
            <person name="Kucharzyk K."/>
            <person name="Murdoch R.W."/>
            <person name="Higgins S."/>
            <person name="Loffler F."/>
        </authorList>
    </citation>
    <scope>NUCLEOTIDE SEQUENCE</scope>
</reference>
<evidence type="ECO:0000256" key="3">
    <source>
        <dbReference type="ARBA" id="ARBA00023163"/>
    </source>
</evidence>
<dbReference type="Gene3D" id="1.10.10.10">
    <property type="entry name" value="Winged helix-like DNA-binding domain superfamily/Winged helix DNA-binding domain"/>
    <property type="match status" value="1"/>
</dbReference>
<dbReference type="Pfam" id="PF00392">
    <property type="entry name" value="GntR"/>
    <property type="match status" value="1"/>
</dbReference>
<dbReference type="GO" id="GO:0003700">
    <property type="term" value="F:DNA-binding transcription factor activity"/>
    <property type="evidence" value="ECO:0007669"/>
    <property type="project" value="InterPro"/>
</dbReference>
<dbReference type="InterPro" id="IPR036388">
    <property type="entry name" value="WH-like_DNA-bd_sf"/>
</dbReference>
<dbReference type="SMART" id="SM00345">
    <property type="entry name" value="HTH_GNTR"/>
    <property type="match status" value="1"/>
</dbReference>
<keyword evidence="2" id="KW-0238">DNA-binding</keyword>
<dbReference type="GO" id="GO:0003677">
    <property type="term" value="F:DNA binding"/>
    <property type="evidence" value="ECO:0007669"/>
    <property type="project" value="UniProtKB-KW"/>
</dbReference>
<dbReference type="CDD" id="cd07377">
    <property type="entry name" value="WHTH_GntR"/>
    <property type="match status" value="1"/>
</dbReference>
<gene>
    <name evidence="5" type="ORF">SDC9_158386</name>
</gene>
<evidence type="ECO:0000256" key="2">
    <source>
        <dbReference type="ARBA" id="ARBA00023125"/>
    </source>
</evidence>
<evidence type="ECO:0000259" key="4">
    <source>
        <dbReference type="PROSITE" id="PS50949"/>
    </source>
</evidence>
<organism evidence="5">
    <name type="scientific">bioreactor metagenome</name>
    <dbReference type="NCBI Taxonomy" id="1076179"/>
    <lineage>
        <taxon>unclassified sequences</taxon>
        <taxon>metagenomes</taxon>
        <taxon>ecological metagenomes</taxon>
    </lineage>
</organism>
<dbReference type="PANTHER" id="PTHR38445:SF6">
    <property type="entry name" value="GNTR-FAMILY TRANSCRIPTIONAL REGULATOR"/>
    <property type="match status" value="1"/>
</dbReference>
<dbReference type="InterPro" id="IPR000524">
    <property type="entry name" value="Tscrpt_reg_HTH_GntR"/>
</dbReference>
<dbReference type="AlphaFoldDB" id="A0A645F9M2"/>
<proteinExistence type="predicted"/>
<name>A0A645F9M2_9ZZZZ</name>
<dbReference type="InterPro" id="IPR036390">
    <property type="entry name" value="WH_DNA-bd_sf"/>
</dbReference>
<dbReference type="SUPFAM" id="SSF46785">
    <property type="entry name" value="Winged helix' DNA-binding domain"/>
    <property type="match status" value="1"/>
</dbReference>
<dbReference type="EMBL" id="VSSQ01057284">
    <property type="protein sequence ID" value="MPN11085.1"/>
    <property type="molecule type" value="Genomic_DNA"/>
</dbReference>
<evidence type="ECO:0000313" key="5">
    <source>
        <dbReference type="EMBL" id="MPN11085.1"/>
    </source>
</evidence>
<comment type="caution">
    <text evidence="5">The sequence shown here is derived from an EMBL/GenBank/DDBJ whole genome shotgun (WGS) entry which is preliminary data.</text>
</comment>
<sequence length="122" mass="14071">MSINFDDKSPIYVQVINMIKKQMVARELKGGDKLPSVRDLSAELKVNPNTIQRVYKELEREGLAFTQRGMGTFITEDENVIHNLRRDTAKEIMSSFIEGMKHLGFNNAEIINMIEKKLKEEN</sequence>
<keyword evidence="3" id="KW-0804">Transcription</keyword>
<evidence type="ECO:0000256" key="1">
    <source>
        <dbReference type="ARBA" id="ARBA00023015"/>
    </source>
</evidence>
<protein>
    <recommendedName>
        <fullName evidence="4">HTH gntR-type domain-containing protein</fullName>
    </recommendedName>
</protein>